<proteinExistence type="predicted"/>
<gene>
    <name evidence="2" type="ORF">OS493_017541</name>
</gene>
<comment type="caution">
    <text evidence="2">The sequence shown here is derived from an EMBL/GenBank/DDBJ whole genome shotgun (WGS) entry which is preliminary data.</text>
</comment>
<feature type="compositionally biased region" description="Polar residues" evidence="1">
    <location>
        <begin position="189"/>
        <end position="234"/>
    </location>
</feature>
<dbReference type="AlphaFoldDB" id="A0A9W9ZSI6"/>
<keyword evidence="3" id="KW-1185">Reference proteome</keyword>
<feature type="compositionally biased region" description="Low complexity" evidence="1">
    <location>
        <begin position="28"/>
        <end position="50"/>
    </location>
</feature>
<sequence>MTGYSGREANSSMSSSSSDVTPERKLSKSSSLRYSSSVVIRNMRSSSSSSMDEKSTGPTVYRSGQIVPEAEQIRSDNWSRTLPARKRLSDVNPPVKSPGDVGRWLPQNEERETEKSRIEDTQILQRLMKDNVNNAAETSPSVRSRIANFEGGMKPTAAGAPPQERLRFQHRSFSQGKIEIPQPLKESHVSQSSSMDSLLDTRSPTRLNATPVSPTDQQGSLLQSDRQWETIDNSYRSRSDENYKRPLSSSAFGVKTSPGTRELTRHDIEPSSVRLERQQALEEPFRKFETSEVERAAPVNDKRLLISNMPETDLNRKPAEVQPNNDDNEVFWDADDSFPPPPPLHLDPLETSQDSLPFPSPPREVLVEFPPSYNNYESRRNNRVQKETFQQNGGDSSDIIKPEQTALIESSVEIGQEPKVELNGPGKLDTSGVSDQTLETSSSTDLSSKETSPAEVRSRISPRAPPPSPLIITSTPTRDEPDDRGTYFDASTSPYSAGSNTSTPSGSRPNSMLSPKLEALDKEKAELVDSMKQR</sequence>
<name>A0A9W9ZSI6_9CNID</name>
<feature type="compositionally biased region" description="Polar residues" evidence="1">
    <location>
        <begin position="489"/>
        <end position="513"/>
    </location>
</feature>
<accession>A0A9W9ZSI6</accession>
<evidence type="ECO:0000313" key="3">
    <source>
        <dbReference type="Proteomes" id="UP001163046"/>
    </source>
</evidence>
<evidence type="ECO:0000313" key="2">
    <source>
        <dbReference type="EMBL" id="KAJ7385164.1"/>
    </source>
</evidence>
<dbReference type="OrthoDB" id="5986090at2759"/>
<feature type="compositionally biased region" description="Basic and acidic residues" evidence="1">
    <location>
        <begin position="477"/>
        <end position="486"/>
    </location>
</feature>
<feature type="region of interest" description="Disordered" evidence="1">
    <location>
        <begin position="304"/>
        <end position="534"/>
    </location>
</feature>
<feature type="compositionally biased region" description="Low complexity" evidence="1">
    <location>
        <begin position="434"/>
        <end position="451"/>
    </location>
</feature>
<feature type="compositionally biased region" description="Basic and acidic residues" evidence="1">
    <location>
        <begin position="518"/>
        <end position="534"/>
    </location>
</feature>
<evidence type="ECO:0000256" key="1">
    <source>
        <dbReference type="SAM" id="MobiDB-lite"/>
    </source>
</evidence>
<protein>
    <submittedName>
        <fullName evidence="2">Uncharacterized protein</fullName>
    </submittedName>
</protein>
<dbReference type="EMBL" id="MU825882">
    <property type="protein sequence ID" value="KAJ7385164.1"/>
    <property type="molecule type" value="Genomic_DNA"/>
</dbReference>
<organism evidence="2 3">
    <name type="scientific">Desmophyllum pertusum</name>
    <dbReference type="NCBI Taxonomy" id="174260"/>
    <lineage>
        <taxon>Eukaryota</taxon>
        <taxon>Metazoa</taxon>
        <taxon>Cnidaria</taxon>
        <taxon>Anthozoa</taxon>
        <taxon>Hexacorallia</taxon>
        <taxon>Scleractinia</taxon>
        <taxon>Caryophylliina</taxon>
        <taxon>Caryophylliidae</taxon>
        <taxon>Desmophyllum</taxon>
    </lineage>
</organism>
<feature type="compositionally biased region" description="Basic and acidic residues" evidence="1">
    <location>
        <begin position="377"/>
        <end position="386"/>
    </location>
</feature>
<feature type="compositionally biased region" description="Basic and acidic residues" evidence="1">
    <location>
        <begin position="235"/>
        <end position="244"/>
    </location>
</feature>
<feature type="compositionally biased region" description="Acidic residues" evidence="1">
    <location>
        <begin position="326"/>
        <end position="336"/>
    </location>
</feature>
<dbReference type="Proteomes" id="UP001163046">
    <property type="component" value="Unassembled WGS sequence"/>
</dbReference>
<feature type="region of interest" description="Disordered" evidence="1">
    <location>
        <begin position="151"/>
        <end position="262"/>
    </location>
</feature>
<reference evidence="2" key="1">
    <citation type="submission" date="2023-01" db="EMBL/GenBank/DDBJ databases">
        <title>Genome assembly of the deep-sea coral Lophelia pertusa.</title>
        <authorList>
            <person name="Herrera S."/>
            <person name="Cordes E."/>
        </authorList>
    </citation>
    <scope>NUCLEOTIDE SEQUENCE</scope>
    <source>
        <strain evidence="2">USNM1676648</strain>
        <tissue evidence="2">Polyp</tissue>
    </source>
</reference>
<feature type="region of interest" description="Disordered" evidence="1">
    <location>
        <begin position="1"/>
        <end position="119"/>
    </location>
</feature>
<feature type="compositionally biased region" description="Basic and acidic residues" evidence="1">
    <location>
        <begin position="108"/>
        <end position="119"/>
    </location>
</feature>